<evidence type="ECO:0000313" key="2">
    <source>
        <dbReference type="Proteomes" id="UP000822993"/>
    </source>
</evidence>
<evidence type="ECO:0008006" key="3">
    <source>
        <dbReference type="Google" id="ProtNLM"/>
    </source>
</evidence>
<proteinExistence type="predicted"/>
<protein>
    <recommendedName>
        <fullName evidence="3">ImmA/IrrE family metallo-endopeptidase</fullName>
    </recommendedName>
</protein>
<evidence type="ECO:0000313" key="1">
    <source>
        <dbReference type="EMBL" id="MBE7701216.1"/>
    </source>
</evidence>
<dbReference type="RefSeq" id="WP_193720476.1">
    <property type="nucleotide sequence ID" value="NZ_JACSPN010000017.1"/>
</dbReference>
<dbReference type="Proteomes" id="UP000822993">
    <property type="component" value="Unassembled WGS sequence"/>
</dbReference>
<keyword evidence="2" id="KW-1185">Reference proteome</keyword>
<dbReference type="AlphaFoldDB" id="A0A9D5Z061"/>
<sequence>MKIGLAKIAPLRGAWITTENVIVLDVDLDQANCNATLAHELAHIDLKHHAHQAPAKWFAIRWEREADDLACDRLLDNVDEIAEAMALHPQNLDMASDYLEVPSDVLWRRLTRLTNAEKLLIVERLDRIERAC</sequence>
<reference evidence="1 2" key="1">
    <citation type="submission" date="2020-08" db="EMBL/GenBank/DDBJ databases">
        <title>A Genomic Blueprint of the Chicken Gut Microbiome.</title>
        <authorList>
            <person name="Gilroy R."/>
            <person name="Ravi A."/>
            <person name="Getino M."/>
            <person name="Pursley I."/>
            <person name="Horton D.L."/>
            <person name="Alikhan N.-F."/>
            <person name="Baker D."/>
            <person name="Gharbi K."/>
            <person name="Hall N."/>
            <person name="Watson M."/>
            <person name="Adriaenssens E.M."/>
            <person name="Foster-Nyarko E."/>
            <person name="Jarju S."/>
            <person name="Secka A."/>
            <person name="Antonio M."/>
            <person name="Oren A."/>
            <person name="Chaudhuri R."/>
            <person name="La Ragione R.M."/>
            <person name="Hildebrand F."/>
            <person name="Pallen M.J."/>
        </authorList>
    </citation>
    <scope>NUCLEOTIDE SEQUENCE [LARGE SCALE GENOMIC DNA]</scope>
    <source>
        <strain evidence="1 2">Sa1BUA8</strain>
    </source>
</reference>
<comment type="caution">
    <text evidence="1">The sequence shown here is derived from an EMBL/GenBank/DDBJ whole genome shotgun (WGS) entry which is preliminary data.</text>
</comment>
<dbReference type="EMBL" id="JACSPN010000017">
    <property type="protein sequence ID" value="MBE7701216.1"/>
    <property type="molecule type" value="Genomic_DNA"/>
</dbReference>
<organism evidence="1 2">
    <name type="scientific">Oerskovia douganii</name>
    <dbReference type="NCBI Taxonomy" id="2762210"/>
    <lineage>
        <taxon>Bacteria</taxon>
        <taxon>Bacillati</taxon>
        <taxon>Actinomycetota</taxon>
        <taxon>Actinomycetes</taxon>
        <taxon>Micrococcales</taxon>
        <taxon>Cellulomonadaceae</taxon>
        <taxon>Oerskovia</taxon>
    </lineage>
</organism>
<accession>A0A9D5Z061</accession>
<name>A0A9D5Z061_9CELL</name>
<gene>
    <name evidence="1" type="ORF">H9623_13010</name>
</gene>